<evidence type="ECO:0000256" key="1">
    <source>
        <dbReference type="SAM" id="MobiDB-lite"/>
    </source>
</evidence>
<sequence>MASSIKQATAIIKRIAGIAAQNEVGTEDPPVALQEEEDEVPDLNPPKKGKKGSSVKEAPRKITTRSTSKAPEDTPQQVERQPGDLDGWKTLLGTVGGPKGKRATNPEESTSTPLIDQGRKKRDRPGPGLNPVETEAVPAESTAADAVPPWKIQQKLVAMVEWAMKAEAEGDSVMASRLYDIGAGLGRALPRTTQASASPAATPPPPPIPGLKVPVPPSNEIDLTGEVKESFLPTKPKTNGPAASAGTLICDKSAVPTSVDVGLTPFFQKNLEELGGPLPLTIFNKEWQDKAIMHYAEKRPKAEENGSDRLRYTGYPYPNKYCQTYNEWLTEAHKTFAGWLVVHKNHCDAIIIRDGYMTGLRYDIQVRANALAHQVRLGDGRESVANISVYREDVVRKACGKARKFEETNFPDNPYSAGGRRFGWDPMTGQPKSKGDNGANALPLHLRQPETRQLDGKHMIQQRQASPEPLKGQSISNLDAAGRSNGRTGFSIVAARVGSTRASRASLPLGRGPKVAA</sequence>
<feature type="compositionally biased region" description="Polar residues" evidence="1">
    <location>
        <begin position="64"/>
        <end position="79"/>
    </location>
</feature>
<reference evidence="3" key="4">
    <citation type="submission" date="2025-05" db="UniProtKB">
        <authorList>
            <consortium name="EnsemblFungi"/>
        </authorList>
    </citation>
    <scope>IDENTIFICATION</scope>
    <source>
        <strain evidence="3">isolate 1-1 / race 1 (BBBD)</strain>
    </source>
</reference>
<evidence type="ECO:0000313" key="2">
    <source>
        <dbReference type="EMBL" id="OAV87634.1"/>
    </source>
</evidence>
<feature type="region of interest" description="Disordered" evidence="1">
    <location>
        <begin position="454"/>
        <end position="517"/>
    </location>
</feature>
<dbReference type="EMBL" id="ADAS02000328">
    <property type="protein sequence ID" value="OAV87634.1"/>
    <property type="molecule type" value="Genomic_DNA"/>
</dbReference>
<reference evidence="2" key="1">
    <citation type="submission" date="2009-11" db="EMBL/GenBank/DDBJ databases">
        <authorList>
            <consortium name="The Broad Institute Genome Sequencing Platform"/>
            <person name="Ward D."/>
            <person name="Feldgarden M."/>
            <person name="Earl A."/>
            <person name="Young S.K."/>
            <person name="Zeng Q."/>
            <person name="Koehrsen M."/>
            <person name="Alvarado L."/>
            <person name="Berlin A."/>
            <person name="Bochicchio J."/>
            <person name="Borenstein D."/>
            <person name="Chapman S.B."/>
            <person name="Chen Z."/>
            <person name="Engels R."/>
            <person name="Freedman E."/>
            <person name="Gellesch M."/>
            <person name="Goldberg J."/>
            <person name="Griggs A."/>
            <person name="Gujja S."/>
            <person name="Heilman E."/>
            <person name="Heiman D."/>
            <person name="Hepburn T."/>
            <person name="Howarth C."/>
            <person name="Jen D."/>
            <person name="Larson L."/>
            <person name="Lewis B."/>
            <person name="Mehta T."/>
            <person name="Park D."/>
            <person name="Pearson M."/>
            <person name="Roberts A."/>
            <person name="Saif S."/>
            <person name="Shea T."/>
            <person name="Shenoy N."/>
            <person name="Sisk P."/>
            <person name="Stolte C."/>
            <person name="Sykes S."/>
            <person name="Thomson T."/>
            <person name="Walk T."/>
            <person name="White J."/>
            <person name="Yandava C."/>
            <person name="Izard J."/>
            <person name="Baranova O.V."/>
            <person name="Blanton J.M."/>
            <person name="Tanner A.C."/>
            <person name="Dewhirst F.E."/>
            <person name="Haas B."/>
            <person name="Nusbaum C."/>
            <person name="Birren B."/>
        </authorList>
    </citation>
    <scope>NUCLEOTIDE SEQUENCE [LARGE SCALE GENOMIC DNA]</scope>
    <source>
        <strain evidence="2">1-1 BBBD Race 1</strain>
    </source>
</reference>
<organism evidence="2">
    <name type="scientific">Puccinia triticina (isolate 1-1 / race 1 (BBBD))</name>
    <name type="common">Brown leaf rust fungus</name>
    <dbReference type="NCBI Taxonomy" id="630390"/>
    <lineage>
        <taxon>Eukaryota</taxon>
        <taxon>Fungi</taxon>
        <taxon>Dikarya</taxon>
        <taxon>Basidiomycota</taxon>
        <taxon>Pucciniomycotina</taxon>
        <taxon>Pucciniomycetes</taxon>
        <taxon>Pucciniales</taxon>
        <taxon>Pucciniaceae</taxon>
        <taxon>Puccinia</taxon>
    </lineage>
</organism>
<dbReference type="VEuPathDB" id="FungiDB:PTTG_29350"/>
<proteinExistence type="predicted"/>
<dbReference type="EnsemblFungi" id="PTTG_29350-t43_1">
    <property type="protein sequence ID" value="PTTG_29350-t43_1-p1"/>
    <property type="gene ID" value="PTTG_29350"/>
</dbReference>
<gene>
    <name evidence="2" type="ORF">PTTG_29350</name>
</gene>
<reference evidence="3 4" key="3">
    <citation type="journal article" date="2017" name="G3 (Bethesda)">
        <title>Comparative analysis highlights variable genome content of wheat rusts and divergence of the mating loci.</title>
        <authorList>
            <person name="Cuomo C.A."/>
            <person name="Bakkeren G."/>
            <person name="Khalil H.B."/>
            <person name="Panwar V."/>
            <person name="Joly D."/>
            <person name="Linning R."/>
            <person name="Sakthikumar S."/>
            <person name="Song X."/>
            <person name="Adiconis X."/>
            <person name="Fan L."/>
            <person name="Goldberg J.M."/>
            <person name="Levin J.Z."/>
            <person name="Young S."/>
            <person name="Zeng Q."/>
            <person name="Anikster Y."/>
            <person name="Bruce M."/>
            <person name="Wang M."/>
            <person name="Yin C."/>
            <person name="McCallum B."/>
            <person name="Szabo L.J."/>
            <person name="Hulbert S."/>
            <person name="Chen X."/>
            <person name="Fellers J.P."/>
        </authorList>
    </citation>
    <scope>NUCLEOTIDE SEQUENCE</scope>
    <source>
        <strain evidence="4">Isolate 1-1 / race 1 (BBBD)</strain>
        <strain evidence="3">isolate 1-1 / race 1 (BBBD)</strain>
    </source>
</reference>
<name>A0A180G4W9_PUCT1</name>
<feature type="region of interest" description="Disordered" evidence="1">
    <location>
        <begin position="416"/>
        <end position="442"/>
    </location>
</feature>
<reference evidence="2" key="2">
    <citation type="submission" date="2016-05" db="EMBL/GenBank/DDBJ databases">
        <title>Comparative analysis highlights variable genome content of wheat rusts and divergence of the mating loci.</title>
        <authorList>
            <person name="Cuomo C.A."/>
            <person name="Bakkeren G."/>
            <person name="Szabo L."/>
            <person name="Khalil H."/>
            <person name="Joly D."/>
            <person name="Goldberg J."/>
            <person name="Young S."/>
            <person name="Zeng Q."/>
            <person name="Fellers J."/>
        </authorList>
    </citation>
    <scope>NUCLEOTIDE SEQUENCE [LARGE SCALE GENOMIC DNA]</scope>
    <source>
        <strain evidence="2">1-1 BBBD Race 1</strain>
    </source>
</reference>
<feature type="region of interest" description="Disordered" evidence="1">
    <location>
        <begin position="16"/>
        <end position="142"/>
    </location>
</feature>
<protein>
    <submittedName>
        <fullName evidence="2 3">Uncharacterized protein</fullName>
    </submittedName>
</protein>
<evidence type="ECO:0000313" key="3">
    <source>
        <dbReference type="EnsemblFungi" id="PTTG_29350-t43_1-p1"/>
    </source>
</evidence>
<evidence type="ECO:0000313" key="4">
    <source>
        <dbReference type="Proteomes" id="UP000005240"/>
    </source>
</evidence>
<dbReference type="AlphaFoldDB" id="A0A180G4W9"/>
<accession>A0A180G4W9</accession>
<dbReference type="Proteomes" id="UP000005240">
    <property type="component" value="Unassembled WGS sequence"/>
</dbReference>
<keyword evidence="4" id="KW-1185">Reference proteome</keyword>